<dbReference type="InterPro" id="IPR028348">
    <property type="entry name" value="FAD-binding_protein"/>
</dbReference>
<dbReference type="InterPro" id="IPR003953">
    <property type="entry name" value="FAD-dep_OxRdtase_2_FAD-bd"/>
</dbReference>
<dbReference type="SUPFAM" id="SSF51905">
    <property type="entry name" value="FAD/NAD(P)-binding domain"/>
    <property type="match status" value="1"/>
</dbReference>
<dbReference type="PRINTS" id="PR00368">
    <property type="entry name" value="FADPNR"/>
</dbReference>
<dbReference type="Proteomes" id="UP000255328">
    <property type="component" value="Unassembled WGS sequence"/>
</dbReference>
<dbReference type="Gene3D" id="3.50.50.60">
    <property type="entry name" value="FAD/NAD(P)-binding domain"/>
    <property type="match status" value="2"/>
</dbReference>
<organism evidence="4 5">
    <name type="scientific">Fusobacterium necrogenes</name>
    <dbReference type="NCBI Taxonomy" id="858"/>
    <lineage>
        <taxon>Bacteria</taxon>
        <taxon>Fusobacteriati</taxon>
        <taxon>Fusobacteriota</taxon>
        <taxon>Fusobacteriia</taxon>
        <taxon>Fusobacteriales</taxon>
        <taxon>Fusobacteriaceae</taxon>
        <taxon>Fusobacterium</taxon>
    </lineage>
</organism>
<feature type="domain" description="FAD-dependent oxidoreductase 2 FAD-binding" evidence="3">
    <location>
        <begin position="151"/>
        <end position="220"/>
    </location>
</feature>
<accession>A0A377GVU4</accession>
<dbReference type="AlphaFoldDB" id="A0A377GVU4"/>
<evidence type="ECO:0000313" key="4">
    <source>
        <dbReference type="EMBL" id="STO31110.1"/>
    </source>
</evidence>
<dbReference type="InterPro" id="IPR036188">
    <property type="entry name" value="FAD/NAD-bd_sf"/>
</dbReference>
<reference evidence="4 5" key="1">
    <citation type="submission" date="2018-06" db="EMBL/GenBank/DDBJ databases">
        <authorList>
            <consortium name="Pathogen Informatics"/>
            <person name="Doyle S."/>
        </authorList>
    </citation>
    <scope>NUCLEOTIDE SEQUENCE [LARGE SCALE GENOMIC DNA]</scope>
    <source>
        <strain evidence="4 5">NCTC10723</strain>
    </source>
</reference>
<evidence type="ECO:0000256" key="1">
    <source>
        <dbReference type="ARBA" id="ARBA00022630"/>
    </source>
</evidence>
<dbReference type="PANTHER" id="PTHR43106:SF1">
    <property type="entry name" value="DEHYDROGENASE-RELATED"/>
    <property type="match status" value="1"/>
</dbReference>
<evidence type="ECO:0000256" key="2">
    <source>
        <dbReference type="ARBA" id="ARBA00023002"/>
    </source>
</evidence>
<gene>
    <name evidence="4" type="ORF">NCTC10723_00550</name>
</gene>
<protein>
    <submittedName>
        <fullName evidence="4">Dihydrolipoamide dehydrogenase</fullName>
    </submittedName>
</protein>
<dbReference type="Pfam" id="PF00890">
    <property type="entry name" value="FAD_binding_2"/>
    <property type="match status" value="1"/>
</dbReference>
<dbReference type="EMBL" id="UGGU01000003">
    <property type="protein sequence ID" value="STO31110.1"/>
    <property type="molecule type" value="Genomic_DNA"/>
</dbReference>
<keyword evidence="2" id="KW-0560">Oxidoreductase</keyword>
<sequence>MKYDIIFLGGGQAGIFGAYEAIEKRPDLKILVVDKGKMLKQRVCPKEKLGRCVNCPTCAIIYGVSGAGAFSDSKFNMDYRVGGDLHVVTGKKIVNDTIKDVVDVYRKFGFNEEPTGLKYNPAMEKIKKGCIENRIQLVDTPTMHLGTDGSRKLYGQLIDFLLEKGVEFITEREIESLIVEDNHVKGIIVTHKGKEERYYSDNVVAGMGRSGAKKMKELCQKHSIKYENGAIDIGVRAEIPDIIMKEINENFYEAKMIYYSRNYRDKMRTFCSNPSGFIAAEKYDDFILANGHAYKDRKSTNTNLALLCTKKFTEPFNQPFEYATAIAKMSSMLTGGKLLVQSYADLKEGRRSTDERLERLNIVPTTEDYVAGDIALACPQRLLDNIMEFIEVLDKITPGFASGDLLLYFPEIKFRSTRLEINQNMETSMKGLYAVGDSSGYGSGLNIAAVMGILAVRYIINS</sequence>
<keyword evidence="1" id="KW-0285">Flavoprotein</keyword>
<dbReference type="OrthoDB" id="9762921at2"/>
<keyword evidence="5" id="KW-1185">Reference proteome</keyword>
<proteinExistence type="predicted"/>
<name>A0A377GVU4_9FUSO</name>
<evidence type="ECO:0000313" key="5">
    <source>
        <dbReference type="Proteomes" id="UP000255328"/>
    </source>
</evidence>
<dbReference type="RefSeq" id="WP_115269115.1">
    <property type="nucleotide sequence ID" value="NZ_CASFEE010000007.1"/>
</dbReference>
<evidence type="ECO:0000259" key="3">
    <source>
        <dbReference type="Pfam" id="PF00890"/>
    </source>
</evidence>
<dbReference type="GO" id="GO:0016491">
    <property type="term" value="F:oxidoreductase activity"/>
    <property type="evidence" value="ECO:0007669"/>
    <property type="project" value="UniProtKB-KW"/>
</dbReference>
<dbReference type="PIRSF" id="PIRSF038984">
    <property type="entry name" value="FAD_binding_protein"/>
    <property type="match status" value="1"/>
</dbReference>
<dbReference type="PANTHER" id="PTHR43106">
    <property type="entry name" value="DEHYDROGENASE-RELATED"/>
    <property type="match status" value="1"/>
</dbReference>